<keyword evidence="10" id="KW-1208">Phospholipid metabolism</keyword>
<sequence>MKRVGVDRIWTIPNAISFLRLGLVPVFYWLLVTGQDGLALGILIAATASDFIDGFIARRFNQVTRLGALLDPASDRLFIAACVIGLTVREMIPVPLLIAVLARDVLLLVIVLVRRIRIRDFPRVNLLGKAATFALFLAFPVIVMSHVVPSAAIALAVIGWVLGASGAVLYWLAGFTYIAQLVRVPRRQTQRLNRLG</sequence>
<evidence type="ECO:0000256" key="5">
    <source>
        <dbReference type="ARBA" id="ARBA00022692"/>
    </source>
</evidence>
<name>A0A6J6G1D2_9ZZZZ</name>
<proteinExistence type="inferred from homology"/>
<evidence type="ECO:0000256" key="8">
    <source>
        <dbReference type="ARBA" id="ARBA00023136"/>
    </source>
</evidence>
<evidence type="ECO:0000256" key="3">
    <source>
        <dbReference type="ARBA" id="ARBA00022516"/>
    </source>
</evidence>
<keyword evidence="7" id="KW-0443">Lipid metabolism</keyword>
<evidence type="ECO:0000256" key="10">
    <source>
        <dbReference type="ARBA" id="ARBA00023264"/>
    </source>
</evidence>
<comment type="similarity">
    <text evidence="2">Belongs to the CDP-alcohol phosphatidyltransferase class-I family.</text>
</comment>
<evidence type="ECO:0000256" key="9">
    <source>
        <dbReference type="ARBA" id="ARBA00023209"/>
    </source>
</evidence>
<accession>A0A6J6G1D2</accession>
<evidence type="ECO:0000256" key="1">
    <source>
        <dbReference type="ARBA" id="ARBA00004141"/>
    </source>
</evidence>
<organism evidence="12">
    <name type="scientific">freshwater metagenome</name>
    <dbReference type="NCBI Taxonomy" id="449393"/>
    <lineage>
        <taxon>unclassified sequences</taxon>
        <taxon>metagenomes</taxon>
        <taxon>ecological metagenomes</taxon>
    </lineage>
</organism>
<evidence type="ECO:0000313" key="12">
    <source>
        <dbReference type="EMBL" id="CAB4592855.1"/>
    </source>
</evidence>
<feature type="transmembrane region" description="Helical" evidence="11">
    <location>
        <begin position="153"/>
        <end position="178"/>
    </location>
</feature>
<dbReference type="EMBL" id="CAEZUE010000068">
    <property type="protein sequence ID" value="CAB4592855.1"/>
    <property type="molecule type" value="Genomic_DNA"/>
</dbReference>
<feature type="transmembrane region" description="Helical" evidence="11">
    <location>
        <begin position="126"/>
        <end position="147"/>
    </location>
</feature>
<keyword evidence="4" id="KW-0808">Transferase</keyword>
<dbReference type="GO" id="GO:0046474">
    <property type="term" value="P:glycerophospholipid biosynthetic process"/>
    <property type="evidence" value="ECO:0007669"/>
    <property type="project" value="TreeGrafter"/>
</dbReference>
<dbReference type="InterPro" id="IPR050324">
    <property type="entry name" value="CDP-alcohol_PTase-I"/>
</dbReference>
<comment type="subcellular location">
    <subcellularLocation>
        <location evidence="1">Membrane</location>
        <topology evidence="1">Multi-pass membrane protein</topology>
    </subcellularLocation>
</comment>
<dbReference type="PANTHER" id="PTHR14269:SF62">
    <property type="entry name" value="CDP-DIACYLGLYCEROL--GLYCEROL-3-PHOSPHATE 3-PHOSPHATIDYLTRANSFERASE 1, CHLOROPLASTIC"/>
    <property type="match status" value="1"/>
</dbReference>
<dbReference type="PIRSF" id="PIRSF000847">
    <property type="entry name" value="Phos_ph_gly_syn"/>
    <property type="match status" value="1"/>
</dbReference>
<dbReference type="AlphaFoldDB" id="A0A6J6G1D2"/>
<keyword evidence="3" id="KW-0444">Lipid biosynthesis</keyword>
<dbReference type="PANTHER" id="PTHR14269">
    <property type="entry name" value="CDP-DIACYLGLYCEROL--GLYCEROL-3-PHOSPHATE 3-PHOSPHATIDYLTRANSFERASE-RELATED"/>
    <property type="match status" value="1"/>
</dbReference>
<evidence type="ECO:0000256" key="7">
    <source>
        <dbReference type="ARBA" id="ARBA00023098"/>
    </source>
</evidence>
<dbReference type="PROSITE" id="PS00379">
    <property type="entry name" value="CDP_ALCOHOL_P_TRANSF"/>
    <property type="match status" value="1"/>
</dbReference>
<gene>
    <name evidence="12" type="ORF">UFOPK1788_00627</name>
</gene>
<dbReference type="InterPro" id="IPR043130">
    <property type="entry name" value="CDP-OH_PTrfase_TM_dom"/>
</dbReference>
<protein>
    <submittedName>
        <fullName evidence="12">Unannotated protein</fullName>
    </submittedName>
</protein>
<dbReference type="GO" id="GO:0016020">
    <property type="term" value="C:membrane"/>
    <property type="evidence" value="ECO:0007669"/>
    <property type="project" value="UniProtKB-SubCell"/>
</dbReference>
<keyword evidence="9" id="KW-0594">Phospholipid biosynthesis</keyword>
<dbReference type="GO" id="GO:0008444">
    <property type="term" value="F:CDP-diacylglycerol-glycerol-3-phosphate 3-phosphatidyltransferase activity"/>
    <property type="evidence" value="ECO:0007669"/>
    <property type="project" value="InterPro"/>
</dbReference>
<evidence type="ECO:0000256" key="2">
    <source>
        <dbReference type="ARBA" id="ARBA00010441"/>
    </source>
</evidence>
<evidence type="ECO:0000256" key="4">
    <source>
        <dbReference type="ARBA" id="ARBA00022679"/>
    </source>
</evidence>
<dbReference type="InterPro" id="IPR004570">
    <property type="entry name" value="Phosphatidylglycerol_P_synth"/>
</dbReference>
<keyword evidence="5 11" id="KW-0812">Transmembrane</keyword>
<feature type="transmembrane region" description="Helical" evidence="11">
    <location>
        <begin position="94"/>
        <end position="114"/>
    </location>
</feature>
<dbReference type="Gene3D" id="1.20.120.1760">
    <property type="match status" value="1"/>
</dbReference>
<dbReference type="Pfam" id="PF01066">
    <property type="entry name" value="CDP-OH_P_transf"/>
    <property type="match status" value="1"/>
</dbReference>
<reference evidence="12" key="1">
    <citation type="submission" date="2020-05" db="EMBL/GenBank/DDBJ databases">
        <authorList>
            <person name="Chiriac C."/>
            <person name="Salcher M."/>
            <person name="Ghai R."/>
            <person name="Kavagutti S V."/>
        </authorList>
    </citation>
    <scope>NUCLEOTIDE SEQUENCE</scope>
</reference>
<dbReference type="InterPro" id="IPR000462">
    <property type="entry name" value="CDP-OH_P_trans"/>
</dbReference>
<keyword evidence="6 11" id="KW-1133">Transmembrane helix</keyword>
<evidence type="ECO:0000256" key="11">
    <source>
        <dbReference type="SAM" id="Phobius"/>
    </source>
</evidence>
<dbReference type="InterPro" id="IPR048254">
    <property type="entry name" value="CDP_ALCOHOL_P_TRANSF_CS"/>
</dbReference>
<keyword evidence="8 11" id="KW-0472">Membrane</keyword>
<evidence type="ECO:0000256" key="6">
    <source>
        <dbReference type="ARBA" id="ARBA00022989"/>
    </source>
</evidence>